<dbReference type="STRING" id="764298.STRMA_0494"/>
<reference evidence="2 3" key="1">
    <citation type="journal article" date="2014" name="Int. J. Syst. Evol. Microbiol.">
        <title>Phylogenomics and the dynamic genome evolution of the genus Streptococcus.</title>
        <authorList>
            <consortium name="The Broad Institute Genome Sequencing Platform"/>
            <person name="Richards V.P."/>
            <person name="Palmer S.R."/>
            <person name="Pavinski Bitar P.D."/>
            <person name="Qin X."/>
            <person name="Weinstock G.M."/>
            <person name="Highlander S.K."/>
            <person name="Town C.D."/>
            <person name="Burne R.A."/>
            <person name="Stanhope M.J."/>
        </authorList>
    </citation>
    <scope>NUCLEOTIDE SEQUENCE [LARGE SCALE GENOMIC DNA]</scope>
    <source>
        <strain evidence="2 3">NCTC 11558</strain>
    </source>
</reference>
<keyword evidence="3" id="KW-1185">Reference proteome</keyword>
<keyword evidence="1" id="KW-1133">Transmembrane helix</keyword>
<dbReference type="AlphaFoldDB" id="G5JZ77"/>
<dbReference type="EMBL" id="AEUW02000001">
    <property type="protein sequence ID" value="EHJ52011.1"/>
    <property type="molecule type" value="Genomic_DNA"/>
</dbReference>
<keyword evidence="1" id="KW-0472">Membrane</keyword>
<comment type="caution">
    <text evidence="2">The sequence shown here is derived from an EMBL/GenBank/DDBJ whole genome shotgun (WGS) entry which is preliminary data.</text>
</comment>
<name>G5JZ77_9STRE</name>
<proteinExistence type="predicted"/>
<evidence type="ECO:0000313" key="2">
    <source>
        <dbReference type="EMBL" id="EHJ52011.1"/>
    </source>
</evidence>
<dbReference type="Proteomes" id="UP000003573">
    <property type="component" value="Unassembled WGS sequence"/>
</dbReference>
<evidence type="ECO:0000256" key="1">
    <source>
        <dbReference type="SAM" id="Phobius"/>
    </source>
</evidence>
<evidence type="ECO:0000313" key="3">
    <source>
        <dbReference type="Proteomes" id="UP000003573"/>
    </source>
</evidence>
<gene>
    <name evidence="2" type="ORF">STRMA_0494</name>
</gene>
<sequence length="65" mass="7699">MIEEAGTKVLPLFLYDTRQASSVLPCRRQDCLRQAFSFVFWIFIELRHLLIISSLIFRKIPLNML</sequence>
<feature type="transmembrane region" description="Helical" evidence="1">
    <location>
        <begin position="38"/>
        <end position="57"/>
    </location>
</feature>
<organism evidence="2 3">
    <name type="scientific">Streptococcus macacae NCTC 11558</name>
    <dbReference type="NCBI Taxonomy" id="764298"/>
    <lineage>
        <taxon>Bacteria</taxon>
        <taxon>Bacillati</taxon>
        <taxon>Bacillota</taxon>
        <taxon>Bacilli</taxon>
        <taxon>Lactobacillales</taxon>
        <taxon>Streptococcaceae</taxon>
        <taxon>Streptococcus</taxon>
    </lineage>
</organism>
<keyword evidence="1" id="KW-0812">Transmembrane</keyword>
<protein>
    <submittedName>
        <fullName evidence="2">Uncharacterized protein</fullName>
    </submittedName>
</protein>
<accession>G5JZ77</accession>